<dbReference type="Proteomes" id="UP000269208">
    <property type="component" value="Chromosome"/>
</dbReference>
<sequence length="44" mass="5227">MDILSVYIVDLEVGSLKARQQFIDTECRQCRRTTQNFHHKSLVF</sequence>
<gene>
    <name evidence="1" type="ORF">NCTC6754_04011</name>
</gene>
<dbReference type="EMBL" id="LR134190">
    <property type="protein sequence ID" value="VEB55773.1"/>
    <property type="molecule type" value="Genomic_DNA"/>
</dbReference>
<reference evidence="1 2" key="1">
    <citation type="submission" date="2018-12" db="EMBL/GenBank/DDBJ databases">
        <authorList>
            <consortium name="Pathogen Informatics"/>
        </authorList>
    </citation>
    <scope>NUCLEOTIDE SEQUENCE [LARGE SCALE GENOMIC DNA]</scope>
    <source>
        <strain evidence="1 2">NCTC6754</strain>
    </source>
</reference>
<evidence type="ECO:0000313" key="1">
    <source>
        <dbReference type="EMBL" id="VEB55773.1"/>
    </source>
</evidence>
<name>A0A3S4HTG4_SALET</name>
<dbReference type="AlphaFoldDB" id="A0A3S4HTG4"/>
<protein>
    <submittedName>
        <fullName evidence="1">Uncharacterized protein</fullName>
    </submittedName>
</protein>
<accession>A0A3S4HTG4</accession>
<proteinExistence type="predicted"/>
<evidence type="ECO:0000313" key="2">
    <source>
        <dbReference type="Proteomes" id="UP000269208"/>
    </source>
</evidence>
<organism evidence="1 2">
    <name type="scientific">Salmonella enterica I</name>
    <dbReference type="NCBI Taxonomy" id="59201"/>
    <lineage>
        <taxon>Bacteria</taxon>
        <taxon>Pseudomonadati</taxon>
        <taxon>Pseudomonadota</taxon>
        <taxon>Gammaproteobacteria</taxon>
        <taxon>Enterobacterales</taxon>
        <taxon>Enterobacteriaceae</taxon>
        <taxon>Salmonella</taxon>
    </lineage>
</organism>